<keyword evidence="5" id="KW-1185">Reference proteome</keyword>
<name>A0A086AU65_FLAHY</name>
<organism evidence="2 4">
    <name type="scientific">Flavobacterium hydatis</name>
    <name type="common">Cytophaga aquatilis</name>
    <dbReference type="NCBI Taxonomy" id="991"/>
    <lineage>
        <taxon>Bacteria</taxon>
        <taxon>Pseudomonadati</taxon>
        <taxon>Bacteroidota</taxon>
        <taxon>Flavobacteriia</taxon>
        <taxon>Flavobacteriales</taxon>
        <taxon>Flavobacteriaceae</taxon>
        <taxon>Flavobacterium</taxon>
    </lineage>
</organism>
<keyword evidence="1" id="KW-0472">Membrane</keyword>
<evidence type="ECO:0000256" key="1">
    <source>
        <dbReference type="SAM" id="Phobius"/>
    </source>
</evidence>
<feature type="transmembrane region" description="Helical" evidence="1">
    <location>
        <begin position="52"/>
        <end position="72"/>
    </location>
</feature>
<dbReference type="Proteomes" id="UP000028712">
    <property type="component" value="Unassembled WGS sequence"/>
</dbReference>
<dbReference type="Proteomes" id="UP000198424">
    <property type="component" value="Unassembled WGS sequence"/>
</dbReference>
<comment type="caution">
    <text evidence="2">The sequence shown here is derived from an EMBL/GenBank/DDBJ whole genome shotgun (WGS) entry which is preliminary data.</text>
</comment>
<keyword evidence="1" id="KW-1133">Transmembrane helix</keyword>
<dbReference type="EMBL" id="MUGY01000001">
    <property type="protein sequence ID" value="OXA98478.1"/>
    <property type="molecule type" value="Genomic_DNA"/>
</dbReference>
<protein>
    <submittedName>
        <fullName evidence="2">Uncharacterized protein</fullName>
    </submittedName>
</protein>
<evidence type="ECO:0000313" key="3">
    <source>
        <dbReference type="EMBL" id="OXA98478.1"/>
    </source>
</evidence>
<reference evidence="3 5" key="2">
    <citation type="submission" date="2016-11" db="EMBL/GenBank/DDBJ databases">
        <title>Whole genomes of Flavobacteriaceae.</title>
        <authorList>
            <person name="Stine C."/>
            <person name="Li C."/>
            <person name="Tadesse D."/>
        </authorList>
    </citation>
    <scope>NUCLEOTIDE SEQUENCE [LARGE SCALE GENOMIC DNA]</scope>
    <source>
        <strain evidence="3 5">ATCC 29551</strain>
    </source>
</reference>
<dbReference type="AlphaFoldDB" id="A0A086AU65"/>
<reference evidence="2 4" key="1">
    <citation type="submission" date="2014-07" db="EMBL/GenBank/DDBJ databases">
        <title>Genome of Flavobacterium hydatis DSM 2063.</title>
        <authorList>
            <person name="Pipes S.E."/>
            <person name="Stropko S.J."/>
            <person name="Newman J.D."/>
        </authorList>
    </citation>
    <scope>NUCLEOTIDE SEQUENCE [LARGE SCALE GENOMIC DNA]</scope>
    <source>
        <strain evidence="2 4">DSM 2063</strain>
    </source>
</reference>
<evidence type="ECO:0000313" key="5">
    <source>
        <dbReference type="Proteomes" id="UP000198424"/>
    </source>
</evidence>
<sequence length="79" mass="9539">MKIFEKIRKIGIRQFIFLFFVTTILFFCAHFFNDKDFSWSTIYQHRKDIKMYITLLYAFISALFIHVGILYGSKFPPSK</sequence>
<keyword evidence="1" id="KW-0812">Transmembrane</keyword>
<dbReference type="EMBL" id="JPRM01000001">
    <property type="protein sequence ID" value="KFF20229.1"/>
    <property type="molecule type" value="Genomic_DNA"/>
</dbReference>
<proteinExistence type="predicted"/>
<feature type="transmembrane region" description="Helical" evidence="1">
    <location>
        <begin position="12"/>
        <end position="32"/>
    </location>
</feature>
<evidence type="ECO:0000313" key="4">
    <source>
        <dbReference type="Proteomes" id="UP000028712"/>
    </source>
</evidence>
<accession>A0A086AU65</accession>
<gene>
    <name evidence="3" type="ORF">B0A62_01375</name>
    <name evidence="2" type="ORF">IW20_00275</name>
</gene>
<evidence type="ECO:0000313" key="2">
    <source>
        <dbReference type="EMBL" id="KFF20229.1"/>
    </source>
</evidence>